<feature type="domain" description="Dihydroneopterin aldolase/epimerase" evidence="7">
    <location>
        <begin position="29"/>
        <end position="141"/>
    </location>
</feature>
<accession>A0AB33JNN1</accession>
<dbReference type="GO" id="GO:0046656">
    <property type="term" value="P:folic acid biosynthetic process"/>
    <property type="evidence" value="ECO:0007669"/>
    <property type="project" value="UniProtKB-UniRule"/>
</dbReference>
<dbReference type="AlphaFoldDB" id="A0AB33JNN1"/>
<sequence length="148" mass="16797">MAKFREMVNAVSWNFGYNTNRMKLEESFICLKGLRYHAFHGVLPQERLAGNDYVVNLRMGYDVSRAMRSDHVDDTLNYAEVYLVVSEVMSERCNLLERVAGNIGQRLLARFTDMKSVEIEVVKENPPMGTDSGSASVKLLLINDKTSV</sequence>
<dbReference type="PANTHER" id="PTHR42844:SF1">
    <property type="entry name" value="DIHYDRONEOPTERIN ALDOLASE 1-RELATED"/>
    <property type="match status" value="1"/>
</dbReference>
<dbReference type="NCBIfam" id="TIGR00526">
    <property type="entry name" value="folB_dom"/>
    <property type="match status" value="1"/>
</dbReference>
<comment type="catalytic activity">
    <reaction evidence="1 6">
        <text>7,8-dihydroneopterin = 6-hydroxymethyl-7,8-dihydropterin + glycolaldehyde</text>
        <dbReference type="Rhea" id="RHEA:10540"/>
        <dbReference type="ChEBI" id="CHEBI:17001"/>
        <dbReference type="ChEBI" id="CHEBI:17071"/>
        <dbReference type="ChEBI" id="CHEBI:44841"/>
        <dbReference type="EC" id="4.1.2.25"/>
    </reaction>
</comment>
<evidence type="ECO:0000256" key="2">
    <source>
        <dbReference type="ARBA" id="ARBA00005013"/>
    </source>
</evidence>
<evidence type="ECO:0000256" key="4">
    <source>
        <dbReference type="ARBA" id="ARBA00022909"/>
    </source>
</evidence>
<dbReference type="PANTHER" id="PTHR42844">
    <property type="entry name" value="DIHYDRONEOPTERIN ALDOLASE 1-RELATED"/>
    <property type="match status" value="1"/>
</dbReference>
<evidence type="ECO:0000256" key="1">
    <source>
        <dbReference type="ARBA" id="ARBA00001353"/>
    </source>
</evidence>
<organism evidence="8">
    <name type="scientific">Prevotella sp. GTC17260</name>
    <dbReference type="NCBI Taxonomy" id="3236796"/>
    <lineage>
        <taxon>Bacteria</taxon>
        <taxon>Pseudomonadati</taxon>
        <taxon>Bacteroidota</taxon>
        <taxon>Bacteroidia</taxon>
        <taxon>Bacteroidales</taxon>
        <taxon>Prevotellaceae</taxon>
        <taxon>Prevotella</taxon>
    </lineage>
</organism>
<reference evidence="8" key="1">
    <citation type="submission" date="2024-07" db="EMBL/GenBank/DDBJ databases">
        <title>Complete genome sequence of Prevotella sp. YM-2024 GTC17260.</title>
        <authorList>
            <person name="Hayashi M."/>
            <person name="Muto Y."/>
            <person name="Tanaka K."/>
            <person name="Niwa H."/>
        </authorList>
    </citation>
    <scope>NUCLEOTIDE SEQUENCE</scope>
    <source>
        <strain evidence="8">GTC17260</strain>
    </source>
</reference>
<comment type="similarity">
    <text evidence="3 6">Belongs to the DHNA family.</text>
</comment>
<evidence type="ECO:0000256" key="3">
    <source>
        <dbReference type="ARBA" id="ARBA00005708"/>
    </source>
</evidence>
<dbReference type="EC" id="4.1.2.25" evidence="6"/>
<dbReference type="GO" id="GO:0004150">
    <property type="term" value="F:dihydroneopterin aldolase activity"/>
    <property type="evidence" value="ECO:0007669"/>
    <property type="project" value="UniProtKB-UniRule"/>
</dbReference>
<evidence type="ECO:0000259" key="7">
    <source>
        <dbReference type="SMART" id="SM00905"/>
    </source>
</evidence>
<dbReference type="InterPro" id="IPR006157">
    <property type="entry name" value="FolB_dom"/>
</dbReference>
<dbReference type="InterPro" id="IPR006156">
    <property type="entry name" value="Dihydroneopterin_aldolase"/>
</dbReference>
<evidence type="ECO:0000256" key="5">
    <source>
        <dbReference type="ARBA" id="ARBA00023239"/>
    </source>
</evidence>
<keyword evidence="5 6" id="KW-0456">Lyase</keyword>
<comment type="pathway">
    <text evidence="2 6">Cofactor biosynthesis; tetrahydrofolate biosynthesis; 2-amino-4-hydroxy-6-hydroxymethyl-7,8-dihydropteridine diphosphate from 7,8-dihydroneopterin triphosphate: step 3/4.</text>
</comment>
<dbReference type="GO" id="GO:0046654">
    <property type="term" value="P:tetrahydrofolate biosynthetic process"/>
    <property type="evidence" value="ECO:0007669"/>
    <property type="project" value="UniProtKB-UniRule"/>
</dbReference>
<keyword evidence="4 6" id="KW-0289">Folate biosynthesis</keyword>
<dbReference type="SUPFAM" id="SSF55620">
    <property type="entry name" value="Tetrahydrobiopterin biosynthesis enzymes-like"/>
    <property type="match status" value="1"/>
</dbReference>
<comment type="function">
    <text evidence="6">Catalyzes the conversion of 7,8-dihydroneopterin to 6-hydroxymethyl-7,8-dihydropterin.</text>
</comment>
<dbReference type="NCBIfam" id="TIGR00525">
    <property type="entry name" value="folB"/>
    <property type="match status" value="1"/>
</dbReference>
<name>A0AB33JNN1_9BACT</name>
<gene>
    <name evidence="8" type="primary">folB</name>
    <name evidence="8" type="ORF">GTC17260_24420</name>
</gene>
<evidence type="ECO:0000256" key="6">
    <source>
        <dbReference type="RuleBase" id="RU362079"/>
    </source>
</evidence>
<evidence type="ECO:0000313" key="8">
    <source>
        <dbReference type="EMBL" id="BFO79807.1"/>
    </source>
</evidence>
<protein>
    <recommendedName>
        <fullName evidence="6">7,8-dihydroneopterin aldolase</fullName>
        <ecNumber evidence="6">4.1.2.25</ecNumber>
    </recommendedName>
</protein>
<dbReference type="InterPro" id="IPR043133">
    <property type="entry name" value="GTP-CH-I_C/QueF"/>
</dbReference>
<dbReference type="EMBL" id="AP035788">
    <property type="protein sequence ID" value="BFO79807.1"/>
    <property type="molecule type" value="Genomic_DNA"/>
</dbReference>
<dbReference type="Gene3D" id="3.30.1130.10">
    <property type="match status" value="1"/>
</dbReference>
<dbReference type="Pfam" id="PF02152">
    <property type="entry name" value="FolB"/>
    <property type="match status" value="1"/>
</dbReference>
<dbReference type="GO" id="GO:0005737">
    <property type="term" value="C:cytoplasm"/>
    <property type="evidence" value="ECO:0007669"/>
    <property type="project" value="TreeGrafter"/>
</dbReference>
<proteinExistence type="inferred from homology"/>
<dbReference type="SMART" id="SM00905">
    <property type="entry name" value="FolB"/>
    <property type="match status" value="1"/>
</dbReference>